<dbReference type="Proteomes" id="UP000033647">
    <property type="component" value="Unassembled WGS sequence"/>
</dbReference>
<evidence type="ECO:0000256" key="1">
    <source>
        <dbReference type="SAM" id="MobiDB-lite"/>
    </source>
</evidence>
<dbReference type="EMBL" id="LAFY01000352">
    <property type="protein sequence ID" value="KJX99396.1"/>
    <property type="molecule type" value="Genomic_DNA"/>
</dbReference>
<evidence type="ECO:0000313" key="3">
    <source>
        <dbReference type="EMBL" id="KJX99396.1"/>
    </source>
</evidence>
<dbReference type="InterPro" id="IPR001810">
    <property type="entry name" value="F-box_dom"/>
</dbReference>
<dbReference type="Gene3D" id="3.80.10.10">
    <property type="entry name" value="Ribonuclease Inhibitor"/>
    <property type="match status" value="1"/>
</dbReference>
<comment type="caution">
    <text evidence="3">The sequence shown here is derived from an EMBL/GenBank/DDBJ whole genome shotgun (WGS) entry which is preliminary data.</text>
</comment>
<keyword evidence="4" id="KW-1185">Reference proteome</keyword>
<protein>
    <submittedName>
        <fullName evidence="3">F-box domain protein</fullName>
    </submittedName>
</protein>
<dbReference type="AlphaFoldDB" id="A0A0F4GPQ1"/>
<feature type="region of interest" description="Disordered" evidence="1">
    <location>
        <begin position="25"/>
        <end position="46"/>
    </location>
</feature>
<proteinExistence type="predicted"/>
<dbReference type="OrthoDB" id="2125396at2759"/>
<sequence length="453" mass="50970">MALDQQRNWTVSMAENLEQSLKNSRIKEAKRNESIEKSRLDENTEAPTWTKKPVHLPDEILVQILDYVARFHDSQYTLASCCRLSRQWFSAAVPLLYRRPQLYGRNYGPFVGTICPSKNLHVRESPLAELVKVLNMSALVHQGSKSELARLLGRTKYSLEEYTAPQTGFADNSFPALAKAHRLRVLDLCLVSESPPLLRLFKTISHLENLTTLRLPRSAGFAVKVDASLVVWPPKLENLSLSGGIDAHFLYGVVAFPQSLRSLTIEHCPLLQTNDVLNLLRTPVRLLPNLDTLKLANLPRLHDHALDGLLFILPGLRKLSVSVDYITPDFFDLDVTSRSEELQTFLIDNMTQSEQPDRHLWRPDRHCQLQTLELTNSGNPGVEDKISPIDLVISVDDGTLPNLRQVRVVKSLLWHGSATRQDLEALSDTLKEAAVGKEDVDKGLEAGVWTFDG</sequence>
<name>A0A0F4GPQ1_9PEZI</name>
<evidence type="ECO:0000259" key="2">
    <source>
        <dbReference type="Pfam" id="PF12937"/>
    </source>
</evidence>
<gene>
    <name evidence="3" type="ORF">TI39_contig360g00008</name>
</gene>
<dbReference type="SUPFAM" id="SSF81383">
    <property type="entry name" value="F-box domain"/>
    <property type="match status" value="1"/>
</dbReference>
<dbReference type="Pfam" id="PF12937">
    <property type="entry name" value="F-box-like"/>
    <property type="match status" value="1"/>
</dbReference>
<evidence type="ECO:0000313" key="4">
    <source>
        <dbReference type="Proteomes" id="UP000033647"/>
    </source>
</evidence>
<dbReference type="InterPro" id="IPR032675">
    <property type="entry name" value="LRR_dom_sf"/>
</dbReference>
<dbReference type="STRING" id="1047168.A0A0F4GPQ1"/>
<reference evidence="3 4" key="1">
    <citation type="submission" date="2015-03" db="EMBL/GenBank/DDBJ databases">
        <title>RNA-seq based gene annotation and comparative genomics of four Zymoseptoria species reveal species-specific pathogenicity related genes and transposable element activity.</title>
        <authorList>
            <person name="Grandaubert J."/>
            <person name="Bhattacharyya A."/>
            <person name="Stukenbrock E.H."/>
        </authorList>
    </citation>
    <scope>NUCLEOTIDE SEQUENCE [LARGE SCALE GENOMIC DNA]</scope>
    <source>
        <strain evidence="3 4">Zb18110</strain>
    </source>
</reference>
<accession>A0A0F4GPQ1</accession>
<dbReference type="SUPFAM" id="SSF52047">
    <property type="entry name" value="RNI-like"/>
    <property type="match status" value="1"/>
</dbReference>
<organism evidence="3 4">
    <name type="scientific">Zymoseptoria brevis</name>
    <dbReference type="NCBI Taxonomy" id="1047168"/>
    <lineage>
        <taxon>Eukaryota</taxon>
        <taxon>Fungi</taxon>
        <taxon>Dikarya</taxon>
        <taxon>Ascomycota</taxon>
        <taxon>Pezizomycotina</taxon>
        <taxon>Dothideomycetes</taxon>
        <taxon>Dothideomycetidae</taxon>
        <taxon>Mycosphaerellales</taxon>
        <taxon>Mycosphaerellaceae</taxon>
        <taxon>Zymoseptoria</taxon>
    </lineage>
</organism>
<feature type="domain" description="F-box" evidence="2">
    <location>
        <begin position="55"/>
        <end position="100"/>
    </location>
</feature>
<dbReference type="InterPro" id="IPR036047">
    <property type="entry name" value="F-box-like_dom_sf"/>
</dbReference>
<feature type="compositionally biased region" description="Basic and acidic residues" evidence="1">
    <location>
        <begin position="25"/>
        <end position="42"/>
    </location>
</feature>